<comment type="function">
    <text evidence="9">Enables the bacterium to metabolize sucrose as a sole carbon source.</text>
</comment>
<dbReference type="AlphaFoldDB" id="K0IZG9"/>
<comment type="pathway">
    <text evidence="1 9">Glycan biosynthesis; sucrose metabolism.</text>
</comment>
<evidence type="ECO:0000259" key="10">
    <source>
        <dbReference type="Pfam" id="PF00251"/>
    </source>
</evidence>
<evidence type="ECO:0000259" key="11">
    <source>
        <dbReference type="Pfam" id="PF08244"/>
    </source>
</evidence>
<dbReference type="InterPro" id="IPR013320">
    <property type="entry name" value="ConA-like_dom_sf"/>
</dbReference>
<dbReference type="eggNOG" id="COG1621">
    <property type="taxonomic scope" value="Bacteria"/>
</dbReference>
<evidence type="ECO:0000256" key="9">
    <source>
        <dbReference type="RuleBase" id="RU365015"/>
    </source>
</evidence>
<evidence type="ECO:0000313" key="12">
    <source>
        <dbReference type="EMBL" id="BAM47950.1"/>
    </source>
</evidence>
<dbReference type="GO" id="GO:0005985">
    <property type="term" value="P:sucrose metabolic process"/>
    <property type="evidence" value="ECO:0007669"/>
    <property type="project" value="UniProtKB-UniPathway"/>
</dbReference>
<dbReference type="Pfam" id="PF08244">
    <property type="entry name" value="Glyco_hydro_32C"/>
    <property type="match status" value="1"/>
</dbReference>
<keyword evidence="9" id="KW-0963">Cytoplasm</keyword>
<accession>K0IZG9</accession>
<dbReference type="InterPro" id="IPR013189">
    <property type="entry name" value="Glyco_hydro_32_C"/>
</dbReference>
<dbReference type="PANTHER" id="PTHR43101:SF1">
    <property type="entry name" value="BETA-FRUCTOSIDASE"/>
    <property type="match status" value="1"/>
</dbReference>
<dbReference type="SMART" id="SM00640">
    <property type="entry name" value="Glyco_32"/>
    <property type="match status" value="1"/>
</dbReference>
<dbReference type="CDD" id="cd18623">
    <property type="entry name" value="GH32_ScrB-like"/>
    <property type="match status" value="1"/>
</dbReference>
<dbReference type="HOGENOM" id="CLU_001528_7_1_9"/>
<evidence type="ECO:0000256" key="4">
    <source>
        <dbReference type="ARBA" id="ARBA00019623"/>
    </source>
</evidence>
<dbReference type="InterPro" id="IPR013148">
    <property type="entry name" value="Glyco_hydro_32_N"/>
</dbReference>
<dbReference type="Gene3D" id="2.60.120.560">
    <property type="entry name" value="Exo-inulinase, domain 1"/>
    <property type="match status" value="1"/>
</dbReference>
<evidence type="ECO:0000256" key="5">
    <source>
        <dbReference type="ARBA" id="ARBA00022801"/>
    </source>
</evidence>
<dbReference type="PROSITE" id="PS00609">
    <property type="entry name" value="GLYCOSYL_HYDROL_F32"/>
    <property type="match status" value="1"/>
</dbReference>
<evidence type="ECO:0000256" key="2">
    <source>
        <dbReference type="ARBA" id="ARBA00009902"/>
    </source>
</evidence>
<keyword evidence="13" id="KW-1185">Reference proteome</keyword>
<dbReference type="EC" id="3.2.1.26" evidence="3 8"/>
<sequence length="488" mass="56509">MNPLHHELKHLYEKVKQDTLIKNNEEDYWRLSYHVMPPIGWLNDPNGVMQYDGVYHLYYQYSPYNANGGLKYWGHQSSKDLVHFKDHGIVLYPDQPYDLHGVYSGTAFVEDGKVHYFYTGNVKHLGEHDYITSGREQNTIYAISHDGGFTIEKVACVLHASDYPKEFSQHIRDPKVFKHAGIYYMLLGARDLNSQGQVIVYKSKDLIEWNYHGVFAGPIDGLGYMWECPDYFEINDTALLIISPQGVESEGYACQNIYQAGYLLGEFDDSKITFIAESQFIELDRGFDFYAPQTFVDRKGRRILWGWMGLPDESGVITNPTVEKGWQHAMTLPRELTVENGQLKQRPLPEYKMLRHDYFTDTLQLNGQYQHEQLRGDVFELIISIDHLEADLEISLRQDTVLYYDQQDELLHLKHGKSGYGRDQRTIELAELHQLQIFSDRSSLEVFVNDGDYVLTTRVYPDQGQDNITINGSARVTIKKWVLKSLTS</sequence>
<dbReference type="UniPathway" id="UPA00238"/>
<keyword evidence="9" id="KW-0119">Carbohydrate metabolism</keyword>
<dbReference type="EMBL" id="AP012050">
    <property type="protein sequence ID" value="BAM47950.1"/>
    <property type="molecule type" value="Genomic_DNA"/>
</dbReference>
<keyword evidence="6 8" id="KW-0326">Glycosidase</keyword>
<reference evidence="12 13" key="1">
    <citation type="submission" date="2011-01" db="EMBL/GenBank/DDBJ databases">
        <title>Whole genome sequence of Amphibacillus xylinus NBRC 15112.</title>
        <authorList>
            <person name="Nakazawa H."/>
            <person name="Katano Y."/>
            <person name="Nakamura S."/>
            <person name="Sasagawa M."/>
            <person name="Fukada J."/>
            <person name="Arai T."/>
            <person name="Sasakura N."/>
            <person name="Mochizuki D."/>
            <person name="Hosoyama A."/>
            <person name="Harada K."/>
            <person name="Horikawa H."/>
            <person name="Kato Y."/>
            <person name="Harada T."/>
            <person name="Sasaki K."/>
            <person name="Sekiguchi M."/>
            <person name="Hodoyama M."/>
            <person name="Nishiko R."/>
            <person name="Narita H."/>
            <person name="Hanamaki A."/>
            <person name="Hata C."/>
            <person name="Konno Y."/>
            <person name="Niimura Y."/>
            <person name="Yamazaki S."/>
            <person name="Fujita N."/>
        </authorList>
    </citation>
    <scope>NUCLEOTIDE SEQUENCE [LARGE SCALE GENOMIC DNA]</scope>
    <source>
        <strain evidence="13">ATCC 51415 / DSM 6626 / JCM 7361 / LMG 17667 / NBRC 15112 / Ep01</strain>
    </source>
</reference>
<comment type="catalytic activity">
    <reaction evidence="8">
        <text>Hydrolysis of terminal non-reducing beta-D-fructofuranoside residues in beta-D-fructofuranosides.</text>
        <dbReference type="EC" id="3.2.1.26"/>
    </reaction>
</comment>
<proteinExistence type="inferred from homology"/>
<comment type="similarity">
    <text evidence="2 8">Belongs to the glycosyl hydrolase 32 family.</text>
</comment>
<dbReference type="InterPro" id="IPR023296">
    <property type="entry name" value="Glyco_hydro_beta-prop_sf"/>
</dbReference>
<feature type="domain" description="Glycosyl hydrolase family 32 C-terminal" evidence="11">
    <location>
        <begin position="374"/>
        <end position="470"/>
    </location>
</feature>
<evidence type="ECO:0000256" key="3">
    <source>
        <dbReference type="ARBA" id="ARBA00012758"/>
    </source>
</evidence>
<organism evidence="12 13">
    <name type="scientific">Amphibacillus xylanus (strain ATCC 51415 / DSM 6626 / JCM 7361 / LMG 17667 / NBRC 15112 / Ep01)</name>
    <dbReference type="NCBI Taxonomy" id="698758"/>
    <lineage>
        <taxon>Bacteria</taxon>
        <taxon>Bacillati</taxon>
        <taxon>Bacillota</taxon>
        <taxon>Bacilli</taxon>
        <taxon>Bacillales</taxon>
        <taxon>Bacillaceae</taxon>
        <taxon>Amphibacillus</taxon>
    </lineage>
</organism>
<evidence type="ECO:0000256" key="8">
    <source>
        <dbReference type="RuleBase" id="RU362110"/>
    </source>
</evidence>
<dbReference type="Proteomes" id="UP000006294">
    <property type="component" value="Chromosome"/>
</dbReference>
<feature type="domain" description="Glycosyl hydrolase family 32 N-terminal" evidence="10">
    <location>
        <begin position="34"/>
        <end position="347"/>
    </location>
</feature>
<dbReference type="OrthoDB" id="9759709at2"/>
<dbReference type="Gene3D" id="2.115.10.20">
    <property type="entry name" value="Glycosyl hydrolase domain, family 43"/>
    <property type="match status" value="1"/>
</dbReference>
<dbReference type="GO" id="GO:0005737">
    <property type="term" value="C:cytoplasm"/>
    <property type="evidence" value="ECO:0007669"/>
    <property type="project" value="UniProtKB-SubCell"/>
</dbReference>
<keyword evidence="5 8" id="KW-0378">Hydrolase</keyword>
<dbReference type="PATRIC" id="fig|698758.3.peg.1818"/>
<dbReference type="InterPro" id="IPR051214">
    <property type="entry name" value="GH32_Enzymes"/>
</dbReference>
<dbReference type="SUPFAM" id="SSF75005">
    <property type="entry name" value="Arabinanase/levansucrase/invertase"/>
    <property type="match status" value="1"/>
</dbReference>
<evidence type="ECO:0000256" key="7">
    <source>
        <dbReference type="ARBA" id="ARBA00033367"/>
    </source>
</evidence>
<comment type="subcellular location">
    <subcellularLocation>
        <location evidence="9">Cytoplasm</location>
    </subcellularLocation>
</comment>
<evidence type="ECO:0000256" key="6">
    <source>
        <dbReference type="ARBA" id="ARBA00023295"/>
    </source>
</evidence>
<dbReference type="InterPro" id="IPR006232">
    <property type="entry name" value="Suc6P_hydrolase"/>
</dbReference>
<evidence type="ECO:0000313" key="13">
    <source>
        <dbReference type="Proteomes" id="UP000006294"/>
    </source>
</evidence>
<evidence type="ECO:0000256" key="1">
    <source>
        <dbReference type="ARBA" id="ARBA00004914"/>
    </source>
</evidence>
<name>K0IZG9_AMPXN</name>
<dbReference type="PANTHER" id="PTHR43101">
    <property type="entry name" value="BETA-FRUCTOSIDASE"/>
    <property type="match status" value="1"/>
</dbReference>
<dbReference type="GO" id="GO:0004564">
    <property type="term" value="F:beta-fructofuranosidase activity"/>
    <property type="evidence" value="ECO:0007669"/>
    <property type="project" value="UniProtKB-EC"/>
</dbReference>
<dbReference type="InterPro" id="IPR018053">
    <property type="entry name" value="Glyco_hydro_32_AS"/>
</dbReference>
<dbReference type="RefSeq" id="WP_015010539.1">
    <property type="nucleotide sequence ID" value="NC_018704.1"/>
</dbReference>
<protein>
    <recommendedName>
        <fullName evidence="4 8">Sucrose-6-phosphate hydrolase</fullName>
        <ecNumber evidence="3 8">3.2.1.26</ecNumber>
    </recommendedName>
    <alternativeName>
        <fullName evidence="7 9">Invertase</fullName>
    </alternativeName>
</protein>
<gene>
    <name evidence="12" type="primary">sacA</name>
    <name evidence="12" type="synonym">scrB</name>
    <name evidence="12" type="ordered locus">AXY_18180</name>
</gene>
<dbReference type="KEGG" id="axl:AXY_18180"/>
<dbReference type="Pfam" id="PF00251">
    <property type="entry name" value="Glyco_hydro_32N"/>
    <property type="match status" value="1"/>
</dbReference>
<dbReference type="InterPro" id="IPR001362">
    <property type="entry name" value="Glyco_hydro_32"/>
</dbReference>
<dbReference type="STRING" id="698758.AXY_18180"/>
<dbReference type="SUPFAM" id="SSF49899">
    <property type="entry name" value="Concanavalin A-like lectins/glucanases"/>
    <property type="match status" value="1"/>
</dbReference>
<dbReference type="NCBIfam" id="TIGR01322">
    <property type="entry name" value="scrB_fam"/>
    <property type="match status" value="1"/>
</dbReference>